<feature type="non-terminal residue" evidence="3">
    <location>
        <position position="130"/>
    </location>
</feature>
<evidence type="ECO:0000313" key="3">
    <source>
        <dbReference type="EMBL" id="OYW97807.1"/>
    </source>
</evidence>
<dbReference type="SUPFAM" id="SSF52402">
    <property type="entry name" value="Adenine nucleotide alpha hydrolases-like"/>
    <property type="match status" value="1"/>
</dbReference>
<dbReference type="InterPro" id="IPR014729">
    <property type="entry name" value="Rossmann-like_a/b/a_fold"/>
</dbReference>
<dbReference type="Pfam" id="PF00582">
    <property type="entry name" value="Usp"/>
    <property type="match status" value="1"/>
</dbReference>
<dbReference type="Gene3D" id="3.40.50.620">
    <property type="entry name" value="HUPs"/>
    <property type="match status" value="1"/>
</dbReference>
<reference evidence="3 4" key="1">
    <citation type="submission" date="2017-03" db="EMBL/GenBank/DDBJ databases">
        <title>Lifting the veil on microbial sulfur biogeochemistry in mining wastewaters.</title>
        <authorList>
            <person name="Kantor R.S."/>
            <person name="Colenbrander Nelson T."/>
            <person name="Marshall S."/>
            <person name="Bennett D."/>
            <person name="Apte S."/>
            <person name="Camacho D."/>
            <person name="Thomas B.C."/>
            <person name="Warren L.A."/>
            <person name="Banfield J.F."/>
        </authorList>
    </citation>
    <scope>NUCLEOTIDE SEQUENCE [LARGE SCALE GENOMIC DNA]</scope>
    <source>
        <strain evidence="3">32-67-7</strain>
    </source>
</reference>
<comment type="similarity">
    <text evidence="1">Belongs to the universal stress protein A family.</text>
</comment>
<dbReference type="PANTHER" id="PTHR46268:SF6">
    <property type="entry name" value="UNIVERSAL STRESS PROTEIN UP12"/>
    <property type="match status" value="1"/>
</dbReference>
<comment type="caution">
    <text evidence="3">The sequence shown here is derived from an EMBL/GenBank/DDBJ whole genome shotgun (WGS) entry which is preliminary data.</text>
</comment>
<evidence type="ECO:0000313" key="4">
    <source>
        <dbReference type="Proteomes" id="UP000215616"/>
    </source>
</evidence>
<feature type="domain" description="UspA" evidence="2">
    <location>
        <begin position="1"/>
        <end position="129"/>
    </location>
</feature>
<accession>A0A258CQQ6</accession>
<sequence length="130" mass="14182">MYRRIVLAYDGSVEGRAALREGAMLAMRLRARVFLLSVAAETPGRRLAEGAYAGVIAHEQEAYRAVLEEGVTGLRQLGLEPVAELRSGEPAAEIAAFVEQVAADLLVVGHRHRSFLDRWWAGSSGAYLMD</sequence>
<dbReference type="PANTHER" id="PTHR46268">
    <property type="entry name" value="STRESS RESPONSE PROTEIN NHAX"/>
    <property type="match status" value="1"/>
</dbReference>
<organism evidence="3 4">
    <name type="scientific">Caulobacter vibrioides</name>
    <name type="common">Caulobacter crescentus</name>
    <dbReference type="NCBI Taxonomy" id="155892"/>
    <lineage>
        <taxon>Bacteria</taxon>
        <taxon>Pseudomonadati</taxon>
        <taxon>Pseudomonadota</taxon>
        <taxon>Alphaproteobacteria</taxon>
        <taxon>Caulobacterales</taxon>
        <taxon>Caulobacteraceae</taxon>
        <taxon>Caulobacter</taxon>
    </lineage>
</organism>
<dbReference type="AlphaFoldDB" id="A0A258CQQ6"/>
<dbReference type="Proteomes" id="UP000215616">
    <property type="component" value="Unassembled WGS sequence"/>
</dbReference>
<dbReference type="EMBL" id="NCDQ01000591">
    <property type="protein sequence ID" value="OYW97807.1"/>
    <property type="molecule type" value="Genomic_DNA"/>
</dbReference>
<dbReference type="InterPro" id="IPR006016">
    <property type="entry name" value="UspA"/>
</dbReference>
<proteinExistence type="inferred from homology"/>
<name>A0A258CQQ6_CAUVI</name>
<protein>
    <submittedName>
        <fullName evidence="3">Universal stress protein UspA</fullName>
    </submittedName>
</protein>
<gene>
    <name evidence="3" type="ORF">B7Z12_20950</name>
</gene>
<evidence type="ECO:0000259" key="2">
    <source>
        <dbReference type="Pfam" id="PF00582"/>
    </source>
</evidence>
<evidence type="ECO:0000256" key="1">
    <source>
        <dbReference type="ARBA" id="ARBA00008791"/>
    </source>
</evidence>
<dbReference type="CDD" id="cd00293">
    <property type="entry name" value="USP-like"/>
    <property type="match status" value="1"/>
</dbReference>